<dbReference type="EMBL" id="JAOSLC020000003">
    <property type="protein sequence ID" value="MDD7913884.1"/>
    <property type="molecule type" value="Genomic_DNA"/>
</dbReference>
<sequence length="142" mass="16703">MYYSPYSNYVINYLYNKTYSLGYPPKTNDYSQEFTLDLLNIINEKVSSKVTKNAFLKQTLIGHFYQKSSCKVNNKTFDRFFELSTNENDKKQIKKLLRDTNTLPLNKKINNFTIVDYNHSKKSISNIIKGKKLHYSFGVLNL</sequence>
<reference evidence="1" key="1">
    <citation type="submission" date="2023-02" db="EMBL/GenBank/DDBJ databases">
        <title>Polaribacter ponticola sp. nov., isolated from seawater.</title>
        <authorList>
            <person name="Baek J.H."/>
            <person name="Kim J.M."/>
            <person name="Choi D.G."/>
            <person name="Jeon C.O."/>
        </authorList>
    </citation>
    <scope>NUCLEOTIDE SEQUENCE</scope>
    <source>
        <strain evidence="1">MSW5</strain>
    </source>
</reference>
<protein>
    <submittedName>
        <fullName evidence="1">Uncharacterized protein</fullName>
    </submittedName>
</protein>
<dbReference type="Proteomes" id="UP001151478">
    <property type="component" value="Unassembled WGS sequence"/>
</dbReference>
<keyword evidence="2" id="KW-1185">Reference proteome</keyword>
<evidence type="ECO:0000313" key="2">
    <source>
        <dbReference type="Proteomes" id="UP001151478"/>
    </source>
</evidence>
<organism evidence="1 2">
    <name type="scientific">Polaribacter ponticola</name>
    <dbReference type="NCBI Taxonomy" id="2978475"/>
    <lineage>
        <taxon>Bacteria</taxon>
        <taxon>Pseudomonadati</taxon>
        <taxon>Bacteroidota</taxon>
        <taxon>Flavobacteriia</taxon>
        <taxon>Flavobacteriales</taxon>
        <taxon>Flavobacteriaceae</taxon>
    </lineage>
</organism>
<name>A0ABT5S709_9FLAO</name>
<accession>A0ABT5S709</accession>
<gene>
    <name evidence="1" type="ORF">N5A56_005355</name>
</gene>
<evidence type="ECO:0000313" key="1">
    <source>
        <dbReference type="EMBL" id="MDD7913884.1"/>
    </source>
</evidence>
<comment type="caution">
    <text evidence="1">The sequence shown here is derived from an EMBL/GenBank/DDBJ whole genome shotgun (WGS) entry which is preliminary data.</text>
</comment>
<proteinExistence type="predicted"/>
<dbReference type="RefSeq" id="WP_274270255.1">
    <property type="nucleotide sequence ID" value="NZ_JAOSLC020000003.1"/>
</dbReference>